<feature type="compositionally biased region" description="Low complexity" evidence="1">
    <location>
        <begin position="26"/>
        <end position="45"/>
    </location>
</feature>
<dbReference type="Gene3D" id="2.30.42.10">
    <property type="match status" value="1"/>
</dbReference>
<dbReference type="OrthoDB" id="10070999at2759"/>
<dbReference type="EMBL" id="MUJZ01070802">
    <property type="protein sequence ID" value="OTF69392.1"/>
    <property type="molecule type" value="Genomic_DNA"/>
</dbReference>
<gene>
    <name evidence="2" type="ORF">BLA29_010340</name>
</gene>
<protein>
    <recommendedName>
        <fullName evidence="4">PDZ domain-containing protein</fullName>
    </recommendedName>
</protein>
<feature type="compositionally biased region" description="Low complexity" evidence="1">
    <location>
        <begin position="101"/>
        <end position="118"/>
    </location>
</feature>
<feature type="region of interest" description="Disordered" evidence="1">
    <location>
        <begin position="1"/>
        <end position="48"/>
    </location>
</feature>
<accession>A0A1Y3ALS1</accession>
<sequence length="183" mass="19455">MDSDNGDFRKPDDNSDLVETLYHNQPSSSSRSSSDSPPIIMPSTSNNGTKIVVQLSPTIATAKQLPSCSSRPSSARSVIKSASASGLSLIIPADDHQKAMSISSGGSNNSSRDPSPNRELNSSLSLKPPIILRKGPGGFGFQLKAIRVYHGESDIYTVHHLVQSVHNNSPAFEAGLRPCDLIT</sequence>
<evidence type="ECO:0000313" key="3">
    <source>
        <dbReference type="Proteomes" id="UP000194236"/>
    </source>
</evidence>
<evidence type="ECO:0008006" key="4">
    <source>
        <dbReference type="Google" id="ProtNLM"/>
    </source>
</evidence>
<keyword evidence="3" id="KW-1185">Reference proteome</keyword>
<dbReference type="Proteomes" id="UP000194236">
    <property type="component" value="Unassembled WGS sequence"/>
</dbReference>
<name>A0A1Y3ALS1_EURMA</name>
<dbReference type="SUPFAM" id="SSF50156">
    <property type="entry name" value="PDZ domain-like"/>
    <property type="match status" value="1"/>
</dbReference>
<proteinExistence type="predicted"/>
<evidence type="ECO:0000313" key="2">
    <source>
        <dbReference type="EMBL" id="OTF69392.1"/>
    </source>
</evidence>
<organism evidence="2 3">
    <name type="scientific">Euroglyphus maynei</name>
    <name type="common">Mayne's house dust mite</name>
    <dbReference type="NCBI Taxonomy" id="6958"/>
    <lineage>
        <taxon>Eukaryota</taxon>
        <taxon>Metazoa</taxon>
        <taxon>Ecdysozoa</taxon>
        <taxon>Arthropoda</taxon>
        <taxon>Chelicerata</taxon>
        <taxon>Arachnida</taxon>
        <taxon>Acari</taxon>
        <taxon>Acariformes</taxon>
        <taxon>Sarcoptiformes</taxon>
        <taxon>Astigmata</taxon>
        <taxon>Psoroptidia</taxon>
        <taxon>Analgoidea</taxon>
        <taxon>Pyroglyphidae</taxon>
        <taxon>Pyroglyphinae</taxon>
        <taxon>Euroglyphus</taxon>
    </lineage>
</organism>
<feature type="region of interest" description="Disordered" evidence="1">
    <location>
        <begin position="99"/>
        <end position="124"/>
    </location>
</feature>
<feature type="compositionally biased region" description="Basic and acidic residues" evidence="1">
    <location>
        <begin position="1"/>
        <end position="13"/>
    </location>
</feature>
<dbReference type="AlphaFoldDB" id="A0A1Y3ALS1"/>
<dbReference type="InterPro" id="IPR036034">
    <property type="entry name" value="PDZ_sf"/>
</dbReference>
<feature type="non-terminal residue" evidence="2">
    <location>
        <position position="183"/>
    </location>
</feature>
<comment type="caution">
    <text evidence="2">The sequence shown here is derived from an EMBL/GenBank/DDBJ whole genome shotgun (WGS) entry which is preliminary data.</text>
</comment>
<evidence type="ECO:0000256" key="1">
    <source>
        <dbReference type="SAM" id="MobiDB-lite"/>
    </source>
</evidence>
<reference evidence="2 3" key="1">
    <citation type="submission" date="2017-03" db="EMBL/GenBank/DDBJ databases">
        <title>Genome Survey of Euroglyphus maynei.</title>
        <authorList>
            <person name="Arlian L.G."/>
            <person name="Morgan M.S."/>
            <person name="Rider S.D."/>
        </authorList>
    </citation>
    <scope>NUCLEOTIDE SEQUENCE [LARGE SCALE GENOMIC DNA]</scope>
    <source>
        <strain evidence="2">Arlian Lab</strain>
        <tissue evidence="2">Whole body</tissue>
    </source>
</reference>